<dbReference type="Proteomes" id="UP000182769">
    <property type="component" value="Unassembled WGS sequence"/>
</dbReference>
<feature type="domain" description="Methyltransferase" evidence="3">
    <location>
        <begin position="96"/>
        <end position="174"/>
    </location>
</feature>
<dbReference type="Gene3D" id="3.40.50.150">
    <property type="entry name" value="Vaccinia Virus protein VP39"/>
    <property type="match status" value="1"/>
</dbReference>
<dbReference type="PIRSF" id="PIRSF018249">
    <property type="entry name" value="MyrA_prd"/>
    <property type="match status" value="1"/>
</dbReference>
<dbReference type="InterPro" id="IPR029063">
    <property type="entry name" value="SAM-dependent_MTases_sf"/>
</dbReference>
<evidence type="ECO:0000256" key="1">
    <source>
        <dbReference type="PIRSR" id="PIRSR018249-1"/>
    </source>
</evidence>
<keyword evidence="5" id="KW-0808">Transferase</keyword>
<feature type="binding site" evidence="1">
    <location>
        <position position="25"/>
    </location>
    <ligand>
        <name>Zn(2+)</name>
        <dbReference type="ChEBI" id="CHEBI:29105"/>
    </ligand>
</feature>
<evidence type="ECO:0000313" key="5">
    <source>
        <dbReference type="EMBL" id="CUB02194.1"/>
    </source>
</evidence>
<dbReference type="EMBL" id="CYHG01000001">
    <property type="protein sequence ID" value="CUB02194.1"/>
    <property type="molecule type" value="Genomic_DNA"/>
</dbReference>
<sequence>MSALEQLCCPLDQLPLTRHERSLTCANGHAYDIAKTGYVNLLPVQKKHSKDPGDSKEMVSARRDFLANGYYDPIINAIVTSVPETLQQLDTIRLFDAGCGEGHYLRQIIERLAASHVIDAVGLDISKWAITDASKRSKRIDWIVGSNAHVPVAKQRFDWVMCAFGFPVFSEFARILANQGWLLLVESGADHLIELRQILYPEIKPYRVTHSEGIEGFVLQHEIDHRFSFSITNADDIGRLLAMTPHIHKASYEGKQAALALQKIDLTADIKLRWYQKQGKNNVE</sequence>
<keyword evidence="2" id="KW-0949">S-adenosyl-L-methionine</keyword>
<keyword evidence="1" id="KW-0479">Metal-binding</keyword>
<accession>A0A0K6IGG7</accession>
<dbReference type="Pfam" id="PF21302">
    <property type="entry name" value="Zn_ribbon_RlmA"/>
    <property type="match status" value="1"/>
</dbReference>
<proteinExistence type="predicted"/>
<organism evidence="5 6">
    <name type="scientific">Marinomonas fungiae</name>
    <dbReference type="NCBI Taxonomy" id="1137284"/>
    <lineage>
        <taxon>Bacteria</taxon>
        <taxon>Pseudomonadati</taxon>
        <taxon>Pseudomonadota</taxon>
        <taxon>Gammaproteobacteria</taxon>
        <taxon>Oceanospirillales</taxon>
        <taxon>Oceanospirillaceae</taxon>
        <taxon>Marinomonas</taxon>
    </lineage>
</organism>
<dbReference type="InterPro" id="IPR048647">
    <property type="entry name" value="RlmA_N"/>
</dbReference>
<evidence type="ECO:0000313" key="6">
    <source>
        <dbReference type="Proteomes" id="UP000182769"/>
    </source>
</evidence>
<dbReference type="Pfam" id="PF13649">
    <property type="entry name" value="Methyltransf_25"/>
    <property type="match status" value="1"/>
</dbReference>
<dbReference type="STRING" id="1137284.GCA_001418205_00023"/>
<feature type="binding site" evidence="1">
    <location>
        <position position="29"/>
    </location>
    <ligand>
        <name>Zn(2+)</name>
        <dbReference type="ChEBI" id="CHEBI:29105"/>
    </ligand>
</feature>
<dbReference type="CDD" id="cd02440">
    <property type="entry name" value="AdoMet_MTases"/>
    <property type="match status" value="1"/>
</dbReference>
<feature type="binding site" evidence="2">
    <location>
        <begin position="101"/>
        <end position="102"/>
    </location>
    <ligand>
        <name>S-adenosyl-L-methionine</name>
        <dbReference type="ChEBI" id="CHEBI:59789"/>
    </ligand>
</feature>
<dbReference type="InterPro" id="IPR016718">
    <property type="entry name" value="rRNA_m1G-MeTrfase_A_prd"/>
</dbReference>
<dbReference type="GO" id="GO:0032259">
    <property type="term" value="P:methylation"/>
    <property type="evidence" value="ECO:0007669"/>
    <property type="project" value="UniProtKB-KW"/>
</dbReference>
<dbReference type="RefSeq" id="WP_055461181.1">
    <property type="nucleotide sequence ID" value="NZ_CYHG01000001.1"/>
</dbReference>
<dbReference type="InterPro" id="IPR041698">
    <property type="entry name" value="Methyltransf_25"/>
</dbReference>
<keyword evidence="6" id="KW-1185">Reference proteome</keyword>
<dbReference type="SUPFAM" id="SSF53335">
    <property type="entry name" value="S-adenosyl-L-methionine-dependent methyltransferases"/>
    <property type="match status" value="1"/>
</dbReference>
<feature type="binding site" evidence="2">
    <location>
        <position position="71"/>
    </location>
    <ligand>
        <name>S-adenosyl-L-methionine</name>
        <dbReference type="ChEBI" id="CHEBI:59789"/>
    </ligand>
</feature>
<dbReference type="AlphaFoldDB" id="A0A0K6IGG7"/>
<dbReference type="GO" id="GO:0046872">
    <property type="term" value="F:metal ion binding"/>
    <property type="evidence" value="ECO:0007669"/>
    <property type="project" value="UniProtKB-KW"/>
</dbReference>
<reference evidence="6" key="1">
    <citation type="submission" date="2015-08" db="EMBL/GenBank/DDBJ databases">
        <authorList>
            <person name="Varghese N."/>
        </authorList>
    </citation>
    <scope>NUCLEOTIDE SEQUENCE [LARGE SCALE GENOMIC DNA]</scope>
    <source>
        <strain evidence="6">JCM 18476</strain>
    </source>
</reference>
<evidence type="ECO:0000259" key="4">
    <source>
        <dbReference type="Pfam" id="PF21302"/>
    </source>
</evidence>
<evidence type="ECO:0000259" key="3">
    <source>
        <dbReference type="Pfam" id="PF13649"/>
    </source>
</evidence>
<keyword evidence="1" id="KW-0862">Zinc</keyword>
<name>A0A0K6IGG7_9GAMM</name>
<dbReference type="GO" id="GO:0008168">
    <property type="term" value="F:methyltransferase activity"/>
    <property type="evidence" value="ECO:0007669"/>
    <property type="project" value="UniProtKB-KW"/>
</dbReference>
<gene>
    <name evidence="5" type="ORF">Ga0061065_10124</name>
</gene>
<dbReference type="OrthoDB" id="108476at2"/>
<protein>
    <submittedName>
        <fullName evidence="5">23S rRNA m(1)G-745 methyltransferase</fullName>
    </submittedName>
</protein>
<evidence type="ECO:0000256" key="2">
    <source>
        <dbReference type="PIRSR" id="PIRSR018249-2"/>
    </source>
</evidence>
<keyword evidence="5" id="KW-0489">Methyltransferase</keyword>
<feature type="domain" description="23S rRNA (guanine(745)-N(1))-methyltransferase N-terminal" evidence="4">
    <location>
        <begin position="8"/>
        <end position="50"/>
    </location>
</feature>
<feature type="binding site" evidence="2">
    <location>
        <position position="191"/>
    </location>
    <ligand>
        <name>S-adenosyl-L-methionine</name>
        <dbReference type="ChEBI" id="CHEBI:59789"/>
    </ligand>
</feature>